<sequence>MNNTVRTWLSKSREELDEIYRNANPGNIPTGDTQGTAILAGSIFSKLVAAFARLFAWQGKVFDLFCPGGQAGVLVNKITPFGLTFIIAKVYRDKSWLDGKDTIVIDYSKTSFVAKVIRDEIREIEPGVYLGKVWWGKTRVLDFALTRNDAR</sequence>
<evidence type="ECO:0000313" key="3">
    <source>
        <dbReference type="Proteomes" id="UP000034156"/>
    </source>
</evidence>
<name>A0A0F7KIL0_9PROT</name>
<dbReference type="OrthoDB" id="119229at2"/>
<evidence type="ECO:0000313" key="2">
    <source>
        <dbReference type="EMBL" id="TYP94280.1"/>
    </source>
</evidence>
<dbReference type="Proteomes" id="UP000324176">
    <property type="component" value="Unassembled WGS sequence"/>
</dbReference>
<dbReference type="EMBL" id="CP011451">
    <property type="protein sequence ID" value="AKH38744.1"/>
    <property type="molecule type" value="Genomic_DNA"/>
</dbReference>
<evidence type="ECO:0000313" key="4">
    <source>
        <dbReference type="Proteomes" id="UP000324176"/>
    </source>
</evidence>
<dbReference type="PATRIC" id="fig|44574.3.peg.3515"/>
<dbReference type="KEGG" id="nco:AAW31_14520"/>
<organism evidence="1 3">
    <name type="scientific">Nitrosomonas communis</name>
    <dbReference type="NCBI Taxonomy" id="44574"/>
    <lineage>
        <taxon>Bacteria</taxon>
        <taxon>Pseudomonadati</taxon>
        <taxon>Pseudomonadota</taxon>
        <taxon>Betaproteobacteria</taxon>
        <taxon>Nitrosomonadales</taxon>
        <taxon>Nitrosomonadaceae</taxon>
        <taxon>Nitrosomonas</taxon>
    </lineage>
</organism>
<keyword evidence="3" id="KW-1185">Reference proteome</keyword>
<proteinExistence type="predicted"/>
<dbReference type="RefSeq" id="WP_046850780.1">
    <property type="nucleotide sequence ID" value="NZ_CP011451.1"/>
</dbReference>
<reference evidence="1 3" key="2">
    <citation type="journal article" date="2016" name="Genome Announc.">
        <title>Genome Sequence of Nitrosomonas communis Strain Nm2, a Mesophilic Ammonia-Oxidizing Bacterium Isolated from Mediterranean Soil.</title>
        <authorList>
            <person name="Kozlowski J.A."/>
            <person name="Kits K.D."/>
            <person name="Stein L.Y."/>
        </authorList>
    </citation>
    <scope>NUCLEOTIDE SEQUENCE [LARGE SCALE GENOMIC DNA]</scope>
    <source>
        <strain evidence="1 3">Nm2</strain>
    </source>
</reference>
<dbReference type="AlphaFoldDB" id="A0A0F7KIL0"/>
<dbReference type="Proteomes" id="UP000034156">
    <property type="component" value="Chromosome"/>
</dbReference>
<reference evidence="2 4" key="3">
    <citation type="submission" date="2019-07" db="EMBL/GenBank/DDBJ databases">
        <title>Active sludge and wastewater microbial communities from Klosterneuburg, Austria.</title>
        <authorList>
            <person name="Wagner M."/>
        </authorList>
    </citation>
    <scope>NUCLEOTIDE SEQUENCE [LARGE SCALE GENOMIC DNA]</scope>
    <source>
        <strain evidence="2 4">Nm2</strain>
    </source>
</reference>
<reference evidence="3" key="1">
    <citation type="submission" date="2015-05" db="EMBL/GenBank/DDBJ databases">
        <title>Draft genome of Nitrosomonas communis strain Nm2.</title>
        <authorList>
            <person name="Kozlowski J.A."/>
            <person name="Kits K.D."/>
            <person name="Stein L.Y."/>
        </authorList>
    </citation>
    <scope>NUCLEOTIDE SEQUENCE [LARGE SCALE GENOMIC DNA]</scope>
    <source>
        <strain evidence="3">Nm2</strain>
    </source>
</reference>
<dbReference type="EMBL" id="VNHT01000002">
    <property type="protein sequence ID" value="TYP94280.1"/>
    <property type="molecule type" value="Genomic_DNA"/>
</dbReference>
<gene>
    <name evidence="1" type="ORF">AAW31_14520</name>
    <name evidence="2" type="ORF">BCL69_100250</name>
</gene>
<protein>
    <submittedName>
        <fullName evidence="1">Uncharacterized protein</fullName>
    </submittedName>
</protein>
<accession>A0A0F7KIL0</accession>
<evidence type="ECO:0000313" key="1">
    <source>
        <dbReference type="EMBL" id="AKH38744.1"/>
    </source>
</evidence>